<evidence type="ECO:0000313" key="3">
    <source>
        <dbReference type="EMBL" id="KRK45511.1"/>
    </source>
</evidence>
<dbReference type="EMBL" id="AZDI01000007">
    <property type="protein sequence ID" value="KRK45511.1"/>
    <property type="molecule type" value="Genomic_DNA"/>
</dbReference>
<gene>
    <name evidence="3" type="ORF">FC66_GL001326</name>
</gene>
<dbReference type="InterPro" id="IPR050834">
    <property type="entry name" value="Glycosyltransf_2"/>
</dbReference>
<evidence type="ECO:0000256" key="1">
    <source>
        <dbReference type="ARBA" id="ARBA00006739"/>
    </source>
</evidence>
<dbReference type="CDD" id="cd04196">
    <property type="entry name" value="GT_2_like_d"/>
    <property type="match status" value="1"/>
</dbReference>
<dbReference type="PANTHER" id="PTHR43685">
    <property type="entry name" value="GLYCOSYLTRANSFERASE"/>
    <property type="match status" value="1"/>
</dbReference>
<evidence type="ECO:0000313" key="4">
    <source>
        <dbReference type="Proteomes" id="UP000051450"/>
    </source>
</evidence>
<dbReference type="STRING" id="1423719.FC66_GL001326"/>
<feature type="domain" description="Glycosyltransferase 2-like" evidence="2">
    <location>
        <begin position="11"/>
        <end position="173"/>
    </location>
</feature>
<dbReference type="SUPFAM" id="SSF53448">
    <property type="entry name" value="Nucleotide-diphospho-sugar transferases"/>
    <property type="match status" value="1"/>
</dbReference>
<reference evidence="3 4" key="1">
    <citation type="journal article" date="2015" name="Genome Announc.">
        <title>Expanding the biotechnology potential of lactobacilli through comparative genomics of 213 strains and associated genera.</title>
        <authorList>
            <person name="Sun Z."/>
            <person name="Harris H.M."/>
            <person name="McCann A."/>
            <person name="Guo C."/>
            <person name="Argimon S."/>
            <person name="Zhang W."/>
            <person name="Yang X."/>
            <person name="Jeffery I.B."/>
            <person name="Cooney J.C."/>
            <person name="Kagawa T.F."/>
            <person name="Liu W."/>
            <person name="Song Y."/>
            <person name="Salvetti E."/>
            <person name="Wrobel A."/>
            <person name="Rasinkangas P."/>
            <person name="Parkhill J."/>
            <person name="Rea M.C."/>
            <person name="O'Sullivan O."/>
            <person name="Ritari J."/>
            <person name="Douillard F.P."/>
            <person name="Paul Ross R."/>
            <person name="Yang R."/>
            <person name="Briner A.E."/>
            <person name="Felis G.E."/>
            <person name="de Vos W.M."/>
            <person name="Barrangou R."/>
            <person name="Klaenhammer T.R."/>
            <person name="Caufield P.W."/>
            <person name="Cui Y."/>
            <person name="Zhang H."/>
            <person name="O'Toole P.W."/>
        </authorList>
    </citation>
    <scope>NUCLEOTIDE SEQUENCE [LARGE SCALE GENOMIC DNA]</scope>
    <source>
        <strain evidence="3 4">DSM 15638</strain>
    </source>
</reference>
<sequence>MKIVIQKKVQILMATYNGEKYLKEQINSIRNQTFQEWELLIRDDGSTDHTMDIIAYYLKLDSRIKLIEKQGNIGAKGSFFQLLRRSTAPFFMFSDQDDVWKKDKIVKSINLIKDFDDVPVLGFTGLCVVDVNLKKIRSSKRVKIKDITFEKLLLENQVTGATIIGNKALRDKVMETENLNTSFISMHDWWITLVASQFGVVKFLDEDTMMYRQHDANVLGASVSRYSKLKKVNKICYFIDNTKKDVEGTFIQAQYFWELYKDDIDLNTRKLFDIILKKKKINFGLKLKFLSKKRVHGVLQNLFFIIKII</sequence>
<dbReference type="Pfam" id="PF00535">
    <property type="entry name" value="Glycos_transf_2"/>
    <property type="match status" value="1"/>
</dbReference>
<dbReference type="PATRIC" id="fig|1423719.4.peg.1348"/>
<dbReference type="OrthoDB" id="9802649at2"/>
<keyword evidence="3" id="KW-0808">Transferase</keyword>
<evidence type="ECO:0000259" key="2">
    <source>
        <dbReference type="Pfam" id="PF00535"/>
    </source>
</evidence>
<dbReference type="InterPro" id="IPR029044">
    <property type="entry name" value="Nucleotide-diphossugar_trans"/>
</dbReference>
<protein>
    <submittedName>
        <fullName evidence="3">Glycosyltransferase</fullName>
    </submittedName>
</protein>
<dbReference type="AlphaFoldDB" id="A0A0R1HSD2"/>
<dbReference type="Gene3D" id="3.90.550.10">
    <property type="entry name" value="Spore Coat Polysaccharide Biosynthesis Protein SpsA, Chain A"/>
    <property type="match status" value="1"/>
</dbReference>
<proteinExistence type="inferred from homology"/>
<comment type="similarity">
    <text evidence="1">Belongs to the glycosyltransferase 2 family.</text>
</comment>
<dbReference type="InterPro" id="IPR001173">
    <property type="entry name" value="Glyco_trans_2-like"/>
</dbReference>
<dbReference type="PANTHER" id="PTHR43685:SF11">
    <property type="entry name" value="GLYCOSYLTRANSFERASE TAGX-RELATED"/>
    <property type="match status" value="1"/>
</dbReference>
<dbReference type="Proteomes" id="UP000051450">
    <property type="component" value="Unassembled WGS sequence"/>
</dbReference>
<comment type="caution">
    <text evidence="3">The sequence shown here is derived from an EMBL/GenBank/DDBJ whole genome shotgun (WGS) entry which is preliminary data.</text>
</comment>
<organism evidence="3 4">
    <name type="scientific">Dellaglioa algida DSM 15638</name>
    <dbReference type="NCBI Taxonomy" id="1423719"/>
    <lineage>
        <taxon>Bacteria</taxon>
        <taxon>Bacillati</taxon>
        <taxon>Bacillota</taxon>
        <taxon>Bacilli</taxon>
        <taxon>Lactobacillales</taxon>
        <taxon>Lactobacillaceae</taxon>
        <taxon>Dellaglioa</taxon>
    </lineage>
</organism>
<accession>A0A0R1HSD2</accession>
<keyword evidence="4" id="KW-1185">Reference proteome</keyword>
<name>A0A0R1HSD2_9LACO</name>
<dbReference type="GO" id="GO:0016740">
    <property type="term" value="F:transferase activity"/>
    <property type="evidence" value="ECO:0007669"/>
    <property type="project" value="UniProtKB-KW"/>
</dbReference>